<name>A0A2M7FYE1_9BACT</name>
<dbReference type="Proteomes" id="UP000231019">
    <property type="component" value="Unassembled WGS sequence"/>
</dbReference>
<feature type="chain" id="PRO_5014980050" description="Outer membrane protein beta-barrel domain-containing protein" evidence="1">
    <location>
        <begin position="22"/>
        <end position="172"/>
    </location>
</feature>
<proteinExistence type="predicted"/>
<reference evidence="2 3" key="1">
    <citation type="submission" date="2017-09" db="EMBL/GenBank/DDBJ databases">
        <title>Depth-based differentiation of microbial function through sediment-hosted aquifers and enrichment of novel symbionts in the deep terrestrial subsurface.</title>
        <authorList>
            <person name="Probst A.J."/>
            <person name="Ladd B."/>
            <person name="Jarett J.K."/>
            <person name="Geller-Mcgrath D.E."/>
            <person name="Sieber C.M."/>
            <person name="Emerson J.B."/>
            <person name="Anantharaman K."/>
            <person name="Thomas B.C."/>
            <person name="Malmstrom R."/>
            <person name="Stieglmeier M."/>
            <person name="Klingl A."/>
            <person name="Woyke T."/>
            <person name="Ryan C.M."/>
            <person name="Banfield J.F."/>
        </authorList>
    </citation>
    <scope>NUCLEOTIDE SEQUENCE [LARGE SCALE GENOMIC DNA]</scope>
    <source>
        <strain evidence="2">CG17_big_fil_post_rev_8_21_14_2_50_48_46</strain>
    </source>
</reference>
<accession>A0A2M7FYE1</accession>
<keyword evidence="1" id="KW-0732">Signal</keyword>
<protein>
    <recommendedName>
        <fullName evidence="4">Outer membrane protein beta-barrel domain-containing protein</fullName>
    </recommendedName>
</protein>
<gene>
    <name evidence="2" type="ORF">COW36_22345</name>
</gene>
<evidence type="ECO:0000313" key="2">
    <source>
        <dbReference type="EMBL" id="PIW14354.1"/>
    </source>
</evidence>
<evidence type="ECO:0000256" key="1">
    <source>
        <dbReference type="SAM" id="SignalP"/>
    </source>
</evidence>
<dbReference type="SUPFAM" id="SSF56925">
    <property type="entry name" value="OMPA-like"/>
    <property type="match status" value="1"/>
</dbReference>
<sequence length="172" mass="18878">MKMLFALLAAFFVFGTSPAHAETQNAAPPEHHPFSLEAGAGMNGVLPFFHAKMGWRLPGLDEKLETYLDYSFWNLGQSPAMLQVVLLGGKYYFQPMGQIHPFVGLNAGLTYLVGGPVVGNPGFVDPTSMMGWVLQAGGGIDLMMTDHFGFSGAVYLGYPFWVRPELNLRWAF</sequence>
<dbReference type="AlphaFoldDB" id="A0A2M7FYE1"/>
<organism evidence="2 3">
    <name type="scientific">bacterium (Candidatus Blackallbacteria) CG17_big_fil_post_rev_8_21_14_2_50_48_46</name>
    <dbReference type="NCBI Taxonomy" id="2014261"/>
    <lineage>
        <taxon>Bacteria</taxon>
        <taxon>Candidatus Blackallbacteria</taxon>
    </lineage>
</organism>
<dbReference type="InterPro" id="IPR011250">
    <property type="entry name" value="OMP/PagP_B-barrel"/>
</dbReference>
<dbReference type="EMBL" id="PFFQ01000061">
    <property type="protein sequence ID" value="PIW14354.1"/>
    <property type="molecule type" value="Genomic_DNA"/>
</dbReference>
<comment type="caution">
    <text evidence="2">The sequence shown here is derived from an EMBL/GenBank/DDBJ whole genome shotgun (WGS) entry which is preliminary data.</text>
</comment>
<evidence type="ECO:0008006" key="4">
    <source>
        <dbReference type="Google" id="ProtNLM"/>
    </source>
</evidence>
<evidence type="ECO:0000313" key="3">
    <source>
        <dbReference type="Proteomes" id="UP000231019"/>
    </source>
</evidence>
<feature type="signal peptide" evidence="1">
    <location>
        <begin position="1"/>
        <end position="21"/>
    </location>
</feature>
<dbReference type="Gene3D" id="2.40.160.20">
    <property type="match status" value="1"/>
</dbReference>